<organism evidence="2 3">
    <name type="scientific">Streptococcus equi subsp. zooepidemicus</name>
    <dbReference type="NCBI Taxonomy" id="40041"/>
    <lineage>
        <taxon>Bacteria</taxon>
        <taxon>Bacillati</taxon>
        <taxon>Bacillota</taxon>
        <taxon>Bacilli</taxon>
        <taxon>Lactobacillales</taxon>
        <taxon>Streptococcaceae</taxon>
        <taxon>Streptococcus</taxon>
    </lineage>
</organism>
<gene>
    <name evidence="2" type="ORF">NCTC7023_01803</name>
</gene>
<sequence>MRAITRSVLVIVIAVLYLPVSVIALIVYPFLDEEDR</sequence>
<evidence type="ECO:0000313" key="2">
    <source>
        <dbReference type="EMBL" id="SUO82435.1"/>
    </source>
</evidence>
<evidence type="ECO:0000313" key="3">
    <source>
        <dbReference type="Proteomes" id="UP000255476"/>
    </source>
</evidence>
<dbReference type="AlphaFoldDB" id="A0AAX2LI26"/>
<evidence type="ECO:0000256" key="1">
    <source>
        <dbReference type="SAM" id="Phobius"/>
    </source>
</evidence>
<dbReference type="EMBL" id="UHHT01000001">
    <property type="protein sequence ID" value="SUO82435.1"/>
    <property type="molecule type" value="Genomic_DNA"/>
</dbReference>
<accession>A0AAX2LI26</accession>
<protein>
    <submittedName>
        <fullName evidence="2">Phage membrane protein</fullName>
    </submittedName>
</protein>
<reference evidence="2 3" key="1">
    <citation type="submission" date="2018-06" db="EMBL/GenBank/DDBJ databases">
        <authorList>
            <consortium name="Pathogen Informatics"/>
            <person name="Doyle S."/>
        </authorList>
    </citation>
    <scope>NUCLEOTIDE SEQUENCE [LARGE SCALE GENOMIC DNA]</scope>
    <source>
        <strain evidence="2 3">NCTC7023</strain>
    </source>
</reference>
<keyword evidence="1" id="KW-0472">Membrane</keyword>
<proteinExistence type="predicted"/>
<dbReference type="Proteomes" id="UP000255476">
    <property type="component" value="Unassembled WGS sequence"/>
</dbReference>
<comment type="caution">
    <text evidence="2">The sequence shown here is derived from an EMBL/GenBank/DDBJ whole genome shotgun (WGS) entry which is preliminary data.</text>
</comment>
<name>A0AAX2LI26_STRSZ</name>
<feature type="transmembrane region" description="Helical" evidence="1">
    <location>
        <begin position="7"/>
        <end position="31"/>
    </location>
</feature>
<keyword evidence="1" id="KW-0812">Transmembrane</keyword>
<keyword evidence="1" id="KW-1133">Transmembrane helix</keyword>